<dbReference type="Pfam" id="PF20118">
    <property type="entry name" value="DUF6508"/>
    <property type="match status" value="1"/>
</dbReference>
<comment type="caution">
    <text evidence="1">The sequence shown here is derived from an EMBL/GenBank/DDBJ whole genome shotgun (WGS) entry which is preliminary data.</text>
</comment>
<organism evidence="1 2">
    <name type="scientific">Shewanella colwelliana</name>
    <name type="common">Alteromonas colwelliana</name>
    <dbReference type="NCBI Taxonomy" id="23"/>
    <lineage>
        <taxon>Bacteria</taxon>
        <taxon>Pseudomonadati</taxon>
        <taxon>Pseudomonadota</taxon>
        <taxon>Gammaproteobacteria</taxon>
        <taxon>Alteromonadales</taxon>
        <taxon>Shewanellaceae</taxon>
        <taxon>Shewanella</taxon>
    </lineage>
</organism>
<protein>
    <submittedName>
        <fullName evidence="1">Uncharacterized protein</fullName>
    </submittedName>
</protein>
<dbReference type="RefSeq" id="WP_028762009.1">
    <property type="nucleotide sequence ID" value="NZ_BPFF01000294.1"/>
</dbReference>
<proteinExistence type="predicted"/>
<accession>A0A1E5INY8</accession>
<dbReference type="InterPro" id="IPR045425">
    <property type="entry name" value="DUF6508"/>
</dbReference>
<evidence type="ECO:0000313" key="2">
    <source>
        <dbReference type="Proteomes" id="UP000095230"/>
    </source>
</evidence>
<evidence type="ECO:0000313" key="1">
    <source>
        <dbReference type="EMBL" id="OEG72219.1"/>
    </source>
</evidence>
<name>A0A1E5INY8_SHECO</name>
<sequence>MNGLSSVQMANINSQYRTKLTPGEHLVLAEHLYGFMEAMDHNGLLLAQLNWDEWYQHSYLVDRPDYIGDASFYECQLLLTAMARLERFSPGVLNNMRRQGVLIAIVDRLTQLSYQVAV</sequence>
<reference evidence="1 2" key="1">
    <citation type="submission" date="2016-07" db="EMBL/GenBank/DDBJ databases">
        <title>Whole-genome of two Shewanella species isolated from a digestive organ of sea cucumber Apostichopus japonicus Selenka 1867.</title>
        <authorList>
            <person name="Hong H.-H."/>
            <person name="Choi H."/>
            <person name="Cheon S."/>
            <person name="Oh J.-S."/>
            <person name="Lee H.-G."/>
            <person name="Park C."/>
        </authorList>
    </citation>
    <scope>NUCLEOTIDE SEQUENCE [LARGE SCALE GENOMIC DNA]</scope>
    <source>
        <strain evidence="1 2">CSB03KR</strain>
    </source>
</reference>
<dbReference type="Proteomes" id="UP000095230">
    <property type="component" value="Unassembled WGS sequence"/>
</dbReference>
<gene>
    <name evidence="1" type="ORF">BEL05_04320</name>
</gene>
<dbReference type="AlphaFoldDB" id="A0A1E5INY8"/>
<dbReference type="EMBL" id="MCBT01000048">
    <property type="protein sequence ID" value="OEG72219.1"/>
    <property type="molecule type" value="Genomic_DNA"/>
</dbReference>
<dbReference type="OrthoDB" id="6265070at2"/>